<dbReference type="PROSITE" id="PS51296">
    <property type="entry name" value="RIESKE"/>
    <property type="match status" value="1"/>
</dbReference>
<dbReference type="InterPro" id="IPR016156">
    <property type="entry name" value="FAD/NAD-linked_Rdtase_dimer_sf"/>
</dbReference>
<dbReference type="PRINTS" id="PR00411">
    <property type="entry name" value="PNDRDTASEI"/>
</dbReference>
<gene>
    <name evidence="11" type="ORF">CH371_19445</name>
</gene>
<proteinExistence type="predicted"/>
<evidence type="ECO:0000256" key="4">
    <source>
        <dbReference type="ARBA" id="ARBA00022723"/>
    </source>
</evidence>
<dbReference type="Gene3D" id="3.50.50.60">
    <property type="entry name" value="FAD/NAD(P)-binding domain"/>
    <property type="match status" value="2"/>
</dbReference>
<keyword evidence="6" id="KW-0560">Oxidoreductase</keyword>
<keyword evidence="3" id="KW-0001">2Fe-2S</keyword>
<dbReference type="InterPro" id="IPR050446">
    <property type="entry name" value="FAD-oxidoreductase/Apoptosis"/>
</dbReference>
<comment type="caution">
    <text evidence="11">The sequence shown here is derived from an EMBL/GenBank/DDBJ whole genome shotgun (WGS) entry which is preliminary data.</text>
</comment>
<dbReference type="Gene3D" id="2.102.10.10">
    <property type="entry name" value="Rieske [2Fe-2S] iron-sulphur domain"/>
    <property type="match status" value="1"/>
</dbReference>
<evidence type="ECO:0000256" key="2">
    <source>
        <dbReference type="ARBA" id="ARBA00022630"/>
    </source>
</evidence>
<dbReference type="InterPro" id="IPR036188">
    <property type="entry name" value="FAD/NAD-bd_sf"/>
</dbReference>
<evidence type="ECO:0000313" key="11">
    <source>
        <dbReference type="EMBL" id="PJZ64285.1"/>
    </source>
</evidence>
<dbReference type="InterPro" id="IPR017941">
    <property type="entry name" value="Rieske_2Fe-2S"/>
</dbReference>
<dbReference type="SUPFAM" id="SSF50022">
    <property type="entry name" value="ISP domain"/>
    <property type="match status" value="1"/>
</dbReference>
<feature type="region of interest" description="Disordered" evidence="9">
    <location>
        <begin position="1"/>
        <end position="20"/>
    </location>
</feature>
<feature type="domain" description="Rieske" evidence="10">
    <location>
        <begin position="14"/>
        <end position="109"/>
    </location>
</feature>
<dbReference type="AlphaFoldDB" id="A0A2M9Z787"/>
<dbReference type="GO" id="GO:0016651">
    <property type="term" value="F:oxidoreductase activity, acting on NAD(P)H"/>
    <property type="evidence" value="ECO:0007669"/>
    <property type="project" value="TreeGrafter"/>
</dbReference>
<dbReference type="GO" id="GO:0005737">
    <property type="term" value="C:cytoplasm"/>
    <property type="evidence" value="ECO:0007669"/>
    <property type="project" value="TreeGrafter"/>
</dbReference>
<dbReference type="InterPro" id="IPR028202">
    <property type="entry name" value="Reductase_C"/>
</dbReference>
<keyword evidence="2" id="KW-0285">Flavoprotein</keyword>
<dbReference type="Pfam" id="PF07992">
    <property type="entry name" value="Pyr_redox_2"/>
    <property type="match status" value="1"/>
</dbReference>
<comment type="cofactor">
    <cofactor evidence="1">
        <name>FAD</name>
        <dbReference type="ChEBI" id="CHEBI:57692"/>
    </cofactor>
</comment>
<dbReference type="PANTHER" id="PTHR43557:SF2">
    <property type="entry name" value="RIESKE DOMAIN-CONTAINING PROTEIN-RELATED"/>
    <property type="match status" value="1"/>
</dbReference>
<organism evidence="11 12">
    <name type="scientific">Leptospira wolffii</name>
    <dbReference type="NCBI Taxonomy" id="409998"/>
    <lineage>
        <taxon>Bacteria</taxon>
        <taxon>Pseudomonadati</taxon>
        <taxon>Spirochaetota</taxon>
        <taxon>Spirochaetia</taxon>
        <taxon>Leptospirales</taxon>
        <taxon>Leptospiraceae</taxon>
        <taxon>Leptospira</taxon>
    </lineage>
</organism>
<name>A0A2M9Z787_9LEPT</name>
<keyword evidence="8" id="KW-0411">Iron-sulfur</keyword>
<reference evidence="11 12" key="1">
    <citation type="submission" date="2017-07" db="EMBL/GenBank/DDBJ databases">
        <title>Leptospira spp. isolated from tropical soils.</title>
        <authorList>
            <person name="Thibeaux R."/>
            <person name="Iraola G."/>
            <person name="Ferres I."/>
            <person name="Bierque E."/>
            <person name="Girault D."/>
            <person name="Soupe-Gilbert M.-E."/>
            <person name="Picardeau M."/>
            <person name="Goarant C."/>
        </authorList>
    </citation>
    <scope>NUCLEOTIDE SEQUENCE [LARGE SCALE GENOMIC DNA]</scope>
    <source>
        <strain evidence="11 12">FH2-C-A2</strain>
    </source>
</reference>
<dbReference type="GO" id="GO:0046872">
    <property type="term" value="F:metal ion binding"/>
    <property type="evidence" value="ECO:0007669"/>
    <property type="project" value="UniProtKB-KW"/>
</dbReference>
<protein>
    <submittedName>
        <fullName evidence="11">Pyridine nucleotide-disulfide oxidoreductase</fullName>
    </submittedName>
</protein>
<dbReference type="GO" id="GO:0051537">
    <property type="term" value="F:2 iron, 2 sulfur cluster binding"/>
    <property type="evidence" value="ECO:0007669"/>
    <property type="project" value="UniProtKB-KW"/>
</dbReference>
<dbReference type="Proteomes" id="UP000231912">
    <property type="component" value="Unassembled WGS sequence"/>
</dbReference>
<evidence type="ECO:0000259" key="10">
    <source>
        <dbReference type="PROSITE" id="PS51296"/>
    </source>
</evidence>
<evidence type="ECO:0000256" key="9">
    <source>
        <dbReference type="SAM" id="MobiDB-lite"/>
    </source>
</evidence>
<dbReference type="PANTHER" id="PTHR43557">
    <property type="entry name" value="APOPTOSIS-INDUCING FACTOR 1"/>
    <property type="match status" value="1"/>
</dbReference>
<evidence type="ECO:0000256" key="3">
    <source>
        <dbReference type="ARBA" id="ARBA00022714"/>
    </source>
</evidence>
<dbReference type="SUPFAM" id="SSF55424">
    <property type="entry name" value="FAD/NAD-linked reductases, dimerisation (C-terminal) domain"/>
    <property type="match status" value="1"/>
</dbReference>
<dbReference type="Pfam" id="PF00355">
    <property type="entry name" value="Rieske"/>
    <property type="match status" value="1"/>
</dbReference>
<evidence type="ECO:0000256" key="1">
    <source>
        <dbReference type="ARBA" id="ARBA00001974"/>
    </source>
</evidence>
<evidence type="ECO:0000256" key="5">
    <source>
        <dbReference type="ARBA" id="ARBA00022827"/>
    </source>
</evidence>
<dbReference type="InterPro" id="IPR023753">
    <property type="entry name" value="FAD/NAD-binding_dom"/>
</dbReference>
<evidence type="ECO:0000256" key="7">
    <source>
        <dbReference type="ARBA" id="ARBA00023004"/>
    </source>
</evidence>
<dbReference type="InterPro" id="IPR036922">
    <property type="entry name" value="Rieske_2Fe-2S_sf"/>
</dbReference>
<evidence type="ECO:0000313" key="12">
    <source>
        <dbReference type="Proteomes" id="UP000231912"/>
    </source>
</evidence>
<dbReference type="SUPFAM" id="SSF51905">
    <property type="entry name" value="FAD/NAD(P)-binding domain"/>
    <property type="match status" value="1"/>
</dbReference>
<dbReference type="RefSeq" id="WP_100760340.1">
    <property type="nucleotide sequence ID" value="NZ_NPDT01000011.1"/>
</dbReference>
<sequence>MGQEGTEPTGPDFKKGFPVSQIKEGEPIPGQVDGESILLVKRNNLFFAVGAICTHYTAPLADGILIGSEIRCPWHHARFDLRTGEAIGPPALNPISCYRTEIRGDLVFVLEKTNPTLQKPAITEPKSVVIVGAGAAGNAAAETLRKEGYQGSVILLGAEKFLPTDRPNLSKDYLAGKIPDEWIPLRSFDFYSENKIDLRLGTEVKEIDPKSKTVRLSDGRMESYDALILATGSSPIRLPLPGADLPHVFYMRTLGDSNSILEKSKSSKKAVLVGASFIALEVASSLIQRNIEVHLVAPESRPLERILGPELGDFIRKLHEKKGAIFHLGRTLSSIKEGSVQLDDGSVLEADLVVAGVGVRPILSLAEQIGLKTDKGIIVDEYLRTSDENIYAAGDIVRWPDPHTGVPIRVEHWSVAERQGQVAARNAIGKKEKFRDVPFFWSDHYEVPISYVGHAEKWDKIEIFGSIEDKNCGLAYTLEGKILAVATIYRDKESLLIEDAMEKDDQKEIRRILETIRNP</sequence>
<dbReference type="EMBL" id="NPDT01000011">
    <property type="protein sequence ID" value="PJZ64285.1"/>
    <property type="molecule type" value="Genomic_DNA"/>
</dbReference>
<dbReference type="Gene3D" id="3.30.390.30">
    <property type="match status" value="1"/>
</dbReference>
<dbReference type="PRINTS" id="PR00368">
    <property type="entry name" value="FADPNR"/>
</dbReference>
<evidence type="ECO:0000256" key="8">
    <source>
        <dbReference type="ARBA" id="ARBA00023014"/>
    </source>
</evidence>
<keyword evidence="4" id="KW-0479">Metal-binding</keyword>
<keyword evidence="5" id="KW-0274">FAD</keyword>
<accession>A0A2M9Z787</accession>
<dbReference type="Pfam" id="PF14759">
    <property type="entry name" value="Reductase_C"/>
    <property type="match status" value="1"/>
</dbReference>
<evidence type="ECO:0000256" key="6">
    <source>
        <dbReference type="ARBA" id="ARBA00023002"/>
    </source>
</evidence>
<keyword evidence="7" id="KW-0408">Iron</keyword>